<gene>
    <name evidence="8" type="ORF">Bca52824_035889</name>
</gene>
<protein>
    <recommendedName>
        <fullName evidence="7">GTD-binding domain-containing protein</fullName>
    </recommendedName>
</protein>
<dbReference type="AlphaFoldDB" id="A0A8X7V268"/>
<keyword evidence="5" id="KW-0175">Coiled coil</keyword>
<evidence type="ECO:0000259" key="7">
    <source>
        <dbReference type="PROSITE" id="PS51775"/>
    </source>
</evidence>
<feature type="coiled-coil region" evidence="5">
    <location>
        <begin position="216"/>
        <end position="243"/>
    </location>
</feature>
<evidence type="ECO:0000256" key="2">
    <source>
        <dbReference type="ARBA" id="ARBA00022692"/>
    </source>
</evidence>
<keyword evidence="3" id="KW-1133">Transmembrane helix</keyword>
<feature type="region of interest" description="Disordered" evidence="6">
    <location>
        <begin position="263"/>
        <end position="328"/>
    </location>
</feature>
<sequence length="380" mass="42905">MFHLAGVLGEWKLNKESWKDLEFLIDDERDLPLALKKGDNIVQTTTHLIDYKTDSLKQHCSCCGELLKTKSEKFLKKNNSFLAPAPSPRVSYNKLSENESEFKDFDVEEKTLTFVRGGNKFFGVPLSDSAQNSPRWSVRSLRKPSLDKTEGESILNQLKKEVRLDKKSLIDLYMELDEERSASAVAANNTMAMITKLQAEKAAVQMEALQYQKMINEQAYSDLAKKEEEFKELEAEFEANRERYGCFTDDEASGDEFLEEQGNARADDDCQETKPDSDFEDCSSNHEEDAENIDQSGDLVQMESSEESTAVNGASAEEGKENVSKEGMVKELSEITERLSALQSDGELLKHIQIEGEAMLLQISQNLHMLRSFVAMPSES</sequence>
<dbReference type="InterPro" id="IPR007656">
    <property type="entry name" value="GTD-bd"/>
</dbReference>
<dbReference type="PROSITE" id="PS51775">
    <property type="entry name" value="GTD_BINDING"/>
    <property type="match status" value="1"/>
</dbReference>
<evidence type="ECO:0000256" key="4">
    <source>
        <dbReference type="ARBA" id="ARBA00023136"/>
    </source>
</evidence>
<dbReference type="PANTHER" id="PTHR31448">
    <property type="entry name" value="MYOSIN-BINDING PROTEIN 2"/>
    <property type="match status" value="1"/>
</dbReference>
<dbReference type="EMBL" id="JAAMPC010000008">
    <property type="protein sequence ID" value="KAG2299417.1"/>
    <property type="molecule type" value="Genomic_DNA"/>
</dbReference>
<keyword evidence="9" id="KW-1185">Reference proteome</keyword>
<keyword evidence="2" id="KW-0812">Transmembrane</keyword>
<evidence type="ECO:0000256" key="3">
    <source>
        <dbReference type="ARBA" id="ARBA00022989"/>
    </source>
</evidence>
<dbReference type="GO" id="GO:0080115">
    <property type="term" value="F:myosin XI tail binding"/>
    <property type="evidence" value="ECO:0007669"/>
    <property type="project" value="UniProtKB-ARBA"/>
</dbReference>
<dbReference type="OrthoDB" id="1853282at2759"/>
<name>A0A8X7V268_BRACI</name>
<evidence type="ECO:0000313" key="9">
    <source>
        <dbReference type="Proteomes" id="UP000886595"/>
    </source>
</evidence>
<dbReference type="InterPro" id="IPR039306">
    <property type="entry name" value="MYOB"/>
</dbReference>
<accession>A0A8X7V268</accession>
<evidence type="ECO:0000256" key="1">
    <source>
        <dbReference type="ARBA" id="ARBA00004167"/>
    </source>
</evidence>
<feature type="compositionally biased region" description="Basic and acidic residues" evidence="6">
    <location>
        <begin position="317"/>
        <end position="328"/>
    </location>
</feature>
<keyword evidence="4" id="KW-0472">Membrane</keyword>
<comment type="caution">
    <text evidence="8">The sequence shown here is derived from an EMBL/GenBank/DDBJ whole genome shotgun (WGS) entry which is preliminary data.</text>
</comment>
<evidence type="ECO:0000256" key="6">
    <source>
        <dbReference type="SAM" id="MobiDB-lite"/>
    </source>
</evidence>
<proteinExistence type="predicted"/>
<feature type="compositionally biased region" description="Basic and acidic residues" evidence="6">
    <location>
        <begin position="265"/>
        <end position="287"/>
    </location>
</feature>
<evidence type="ECO:0000256" key="5">
    <source>
        <dbReference type="SAM" id="Coils"/>
    </source>
</evidence>
<reference evidence="8 9" key="1">
    <citation type="submission" date="2020-02" db="EMBL/GenBank/DDBJ databases">
        <authorList>
            <person name="Ma Q."/>
            <person name="Huang Y."/>
            <person name="Song X."/>
            <person name="Pei D."/>
        </authorList>
    </citation>
    <scope>NUCLEOTIDE SEQUENCE [LARGE SCALE GENOMIC DNA]</scope>
    <source>
        <strain evidence="8">Sxm20200214</strain>
        <tissue evidence="8">Leaf</tissue>
    </source>
</reference>
<dbReference type="Proteomes" id="UP000886595">
    <property type="component" value="Unassembled WGS sequence"/>
</dbReference>
<dbReference type="GO" id="GO:0016020">
    <property type="term" value="C:membrane"/>
    <property type="evidence" value="ECO:0007669"/>
    <property type="project" value="UniProtKB-SubCell"/>
</dbReference>
<feature type="domain" description="GTD-binding" evidence="7">
    <location>
        <begin position="153"/>
        <end position="241"/>
    </location>
</feature>
<dbReference type="Pfam" id="PF04576">
    <property type="entry name" value="Zein-binding"/>
    <property type="match status" value="1"/>
</dbReference>
<comment type="subcellular location">
    <subcellularLocation>
        <location evidence="1">Membrane</location>
        <topology evidence="1">Single-pass membrane protein</topology>
    </subcellularLocation>
</comment>
<evidence type="ECO:0000313" key="8">
    <source>
        <dbReference type="EMBL" id="KAG2299417.1"/>
    </source>
</evidence>
<organism evidence="8 9">
    <name type="scientific">Brassica carinata</name>
    <name type="common">Ethiopian mustard</name>
    <name type="synonym">Abyssinian cabbage</name>
    <dbReference type="NCBI Taxonomy" id="52824"/>
    <lineage>
        <taxon>Eukaryota</taxon>
        <taxon>Viridiplantae</taxon>
        <taxon>Streptophyta</taxon>
        <taxon>Embryophyta</taxon>
        <taxon>Tracheophyta</taxon>
        <taxon>Spermatophyta</taxon>
        <taxon>Magnoliopsida</taxon>
        <taxon>eudicotyledons</taxon>
        <taxon>Gunneridae</taxon>
        <taxon>Pentapetalae</taxon>
        <taxon>rosids</taxon>
        <taxon>malvids</taxon>
        <taxon>Brassicales</taxon>
        <taxon>Brassicaceae</taxon>
        <taxon>Brassiceae</taxon>
        <taxon>Brassica</taxon>
    </lineage>
</organism>
<dbReference type="PANTHER" id="PTHR31448:SF9">
    <property type="entry name" value="MYOSIN-BINDING PROTEIN 6-RELATED"/>
    <property type="match status" value="1"/>
</dbReference>